<evidence type="ECO:0000259" key="2">
    <source>
        <dbReference type="Pfam" id="PF00582"/>
    </source>
</evidence>
<dbReference type="Gene3D" id="3.40.50.620">
    <property type="entry name" value="HUPs"/>
    <property type="match status" value="2"/>
</dbReference>
<dbReference type="AlphaFoldDB" id="A0A857LSF6"/>
<dbReference type="InterPro" id="IPR006016">
    <property type="entry name" value="UspA"/>
</dbReference>
<feature type="domain" description="UspA" evidence="2">
    <location>
        <begin position="156"/>
        <end position="288"/>
    </location>
</feature>
<accession>A0A857LSF6</accession>
<dbReference type="CDD" id="cd00293">
    <property type="entry name" value="USP-like"/>
    <property type="match status" value="1"/>
</dbReference>
<proteinExistence type="inferred from homology"/>
<organism evidence="3">
    <name type="scientific">Gordonia amarae</name>
    <dbReference type="NCBI Taxonomy" id="36821"/>
    <lineage>
        <taxon>Bacteria</taxon>
        <taxon>Bacillati</taxon>
        <taxon>Actinomycetota</taxon>
        <taxon>Actinomycetes</taxon>
        <taxon>Mycobacteriales</taxon>
        <taxon>Gordoniaceae</taxon>
        <taxon>Gordonia</taxon>
    </lineage>
</organism>
<sequence length="295" mass="30894">MKLLVAYIATAGGADAVALGSSLARTLDAELELCVVIPPEPHAPGSDEQSDIDKLSDALDHAAQAWLDDAAAMIPDDIETTATIATDPNPALGLIRQARKSGADLIVMGGSGGGILGRHTLGTVVNGILHSSPLPVALAPLGFSHVGAEQVRELTVMIGHRPGTDLLFQTAIRAGLRAHRPIRMVSLVALDEVQPWADQPDDVAVEDARKHAQSTLDEAHKRLPDDYPITSAVAQGHTIEDAVTSLEWHDGDVIMVGSSRLAAPNTTFLGSTASKILRALAIPMIVVPATEQEAT</sequence>
<dbReference type="InterPro" id="IPR006015">
    <property type="entry name" value="Universal_stress_UspA"/>
</dbReference>
<gene>
    <name evidence="3" type="ORF">GII30_08720</name>
</gene>
<dbReference type="PANTHER" id="PTHR46268">
    <property type="entry name" value="STRESS RESPONSE PROTEIN NHAX"/>
    <property type="match status" value="1"/>
</dbReference>
<dbReference type="PRINTS" id="PR01438">
    <property type="entry name" value="UNVRSLSTRESS"/>
</dbReference>
<reference evidence="3" key="1">
    <citation type="journal article" date="2021" name="Nat. Microbiol.">
        <title>Cocultivation of an ultrasmall environmental parasitic bacterium with lytic ability against bacteria associated with wastewater foams.</title>
        <authorList>
            <person name="Batinovic S."/>
            <person name="Rose J.J.A."/>
            <person name="Ratcliffe J."/>
            <person name="Seviour R.J."/>
            <person name="Petrovski S."/>
        </authorList>
    </citation>
    <scope>NUCLEOTIDE SEQUENCE</scope>
    <source>
        <strain evidence="3">CON44</strain>
    </source>
</reference>
<dbReference type="InterPro" id="IPR014729">
    <property type="entry name" value="Rossmann-like_a/b/a_fold"/>
</dbReference>
<feature type="domain" description="UspA" evidence="2">
    <location>
        <begin position="2"/>
        <end position="139"/>
    </location>
</feature>
<name>A0A857LSF6_9ACTN</name>
<protein>
    <submittedName>
        <fullName evidence="3">Universal stress protein</fullName>
    </submittedName>
</protein>
<dbReference type="PANTHER" id="PTHR46268:SF6">
    <property type="entry name" value="UNIVERSAL STRESS PROTEIN UP12"/>
    <property type="match status" value="1"/>
</dbReference>
<dbReference type="SUPFAM" id="SSF52402">
    <property type="entry name" value="Adenine nucleotide alpha hydrolases-like"/>
    <property type="match status" value="2"/>
</dbReference>
<evidence type="ECO:0000313" key="3">
    <source>
        <dbReference type="EMBL" id="QHN39233.1"/>
    </source>
</evidence>
<evidence type="ECO:0000256" key="1">
    <source>
        <dbReference type="ARBA" id="ARBA00008791"/>
    </source>
</evidence>
<dbReference type="EMBL" id="CP045810">
    <property type="protein sequence ID" value="QHN39233.1"/>
    <property type="molecule type" value="Genomic_DNA"/>
</dbReference>
<dbReference type="RefSeq" id="WP_005192686.1">
    <property type="nucleotide sequence ID" value="NZ_CP045804.1"/>
</dbReference>
<dbReference type="Pfam" id="PF00582">
    <property type="entry name" value="Usp"/>
    <property type="match status" value="2"/>
</dbReference>
<comment type="similarity">
    <text evidence="1">Belongs to the universal stress protein A family.</text>
</comment>